<dbReference type="PRINTS" id="PR00792">
    <property type="entry name" value="PEPSIN"/>
</dbReference>
<dbReference type="GO" id="GO:0006508">
    <property type="term" value="P:proteolysis"/>
    <property type="evidence" value="ECO:0007669"/>
    <property type="project" value="InterPro"/>
</dbReference>
<reference evidence="5" key="3">
    <citation type="submission" date="2016-07" db="EMBL/GenBank/DDBJ databases">
        <title>Evolution of pathogenesis and genome organization in the Tremellales.</title>
        <authorList>
            <person name="Cuomo C."/>
            <person name="Litvintseva A."/>
            <person name="Heitman J."/>
            <person name="Chen Y."/>
            <person name="Sun S."/>
            <person name="Springer D."/>
            <person name="Dromer F."/>
            <person name="Young S."/>
            <person name="Zeng Q."/>
            <person name="Chapman S."/>
            <person name="Gujja S."/>
            <person name="Saif S."/>
            <person name="Birren B."/>
        </authorList>
    </citation>
    <scope>NUCLEOTIDE SEQUENCE</scope>
    <source>
        <strain evidence="5">CBS 10737</strain>
    </source>
</reference>
<keyword evidence="3" id="KW-0472">Membrane</keyword>
<protein>
    <recommendedName>
        <fullName evidence="4">Peptidase A1 domain-containing protein</fullName>
    </recommendedName>
</protein>
<feature type="compositionally biased region" description="Low complexity" evidence="2">
    <location>
        <begin position="66"/>
        <end position="91"/>
    </location>
</feature>
<dbReference type="PROSITE" id="PS51767">
    <property type="entry name" value="PEPTIDASE_A1"/>
    <property type="match status" value="1"/>
</dbReference>
<feature type="domain" description="Peptidase A1" evidence="4">
    <location>
        <begin position="207"/>
        <end position="564"/>
    </location>
</feature>
<dbReference type="EMBL" id="KI894007">
    <property type="protein sequence ID" value="OCF53069.1"/>
    <property type="molecule type" value="Genomic_DNA"/>
</dbReference>
<comment type="similarity">
    <text evidence="1">Belongs to the peptidase A1 family.</text>
</comment>
<dbReference type="AlphaFoldDB" id="A0A1B9IBV3"/>
<evidence type="ECO:0000313" key="5">
    <source>
        <dbReference type="EMBL" id="OCF53069.1"/>
    </source>
</evidence>
<reference evidence="5" key="1">
    <citation type="submission" date="2013-07" db="EMBL/GenBank/DDBJ databases">
        <title>The Genome Sequence of Cryptococcus pinus CBS10737.</title>
        <authorList>
            <consortium name="The Broad Institute Genome Sequencing Platform"/>
            <person name="Cuomo C."/>
            <person name="Litvintseva A."/>
            <person name="Chen Y."/>
            <person name="Heitman J."/>
            <person name="Sun S."/>
            <person name="Springer D."/>
            <person name="Dromer F."/>
            <person name="Young S.K."/>
            <person name="Zeng Q."/>
            <person name="Gargeya S."/>
            <person name="Fitzgerald M."/>
            <person name="Abouelleil A."/>
            <person name="Alvarado L."/>
            <person name="Berlin A.M."/>
            <person name="Chapman S.B."/>
            <person name="Dewar J."/>
            <person name="Goldberg J."/>
            <person name="Griggs A."/>
            <person name="Gujja S."/>
            <person name="Hansen M."/>
            <person name="Howarth C."/>
            <person name="Imamovic A."/>
            <person name="Larimer J."/>
            <person name="McCowan C."/>
            <person name="Murphy C."/>
            <person name="Pearson M."/>
            <person name="Priest M."/>
            <person name="Roberts A."/>
            <person name="Saif S."/>
            <person name="Shea T."/>
            <person name="Sykes S."/>
            <person name="Wortman J."/>
            <person name="Nusbaum C."/>
            <person name="Birren B."/>
        </authorList>
    </citation>
    <scope>NUCLEOTIDE SEQUENCE [LARGE SCALE GENOMIC DNA]</scope>
    <source>
        <strain evidence="5">CBS 10737</strain>
    </source>
</reference>
<dbReference type="EMBL" id="CP144519">
    <property type="protein sequence ID" value="WWC67049.1"/>
    <property type="molecule type" value="Genomic_DNA"/>
</dbReference>
<keyword evidence="3" id="KW-1133">Transmembrane helix</keyword>
<name>A0A1B9IBV3_9TREE</name>
<dbReference type="InterPro" id="IPR001461">
    <property type="entry name" value="Aspartic_peptidase_A1"/>
</dbReference>
<feature type="region of interest" description="Disordered" evidence="2">
    <location>
        <begin position="666"/>
        <end position="940"/>
    </location>
</feature>
<feature type="compositionally biased region" description="Polar residues" evidence="2">
    <location>
        <begin position="820"/>
        <end position="837"/>
    </location>
</feature>
<evidence type="ECO:0000256" key="3">
    <source>
        <dbReference type="SAM" id="Phobius"/>
    </source>
</evidence>
<dbReference type="PANTHER" id="PTHR47966">
    <property type="entry name" value="BETA-SITE APP-CLEAVING ENZYME, ISOFORM A-RELATED"/>
    <property type="match status" value="1"/>
</dbReference>
<dbReference type="RefSeq" id="XP_019014288.1">
    <property type="nucleotide sequence ID" value="XM_019152150.1"/>
</dbReference>
<proteinExistence type="inferred from homology"/>
<evidence type="ECO:0000313" key="6">
    <source>
        <dbReference type="EMBL" id="WWC67049.1"/>
    </source>
</evidence>
<evidence type="ECO:0000256" key="1">
    <source>
        <dbReference type="ARBA" id="ARBA00007447"/>
    </source>
</evidence>
<dbReference type="InterPro" id="IPR034164">
    <property type="entry name" value="Pepsin-like_dom"/>
</dbReference>
<dbReference type="Pfam" id="PF00026">
    <property type="entry name" value="Asp"/>
    <property type="match status" value="1"/>
</dbReference>
<feature type="compositionally biased region" description="Polar residues" evidence="2">
    <location>
        <begin position="98"/>
        <end position="114"/>
    </location>
</feature>
<evidence type="ECO:0000313" key="7">
    <source>
        <dbReference type="Proteomes" id="UP000094020"/>
    </source>
</evidence>
<dbReference type="Gene3D" id="2.40.70.10">
    <property type="entry name" value="Acid Proteases"/>
    <property type="match status" value="2"/>
</dbReference>
<keyword evidence="7" id="KW-1185">Reference proteome</keyword>
<dbReference type="STRING" id="1296096.A0A1B9IBV3"/>
<feature type="transmembrane region" description="Helical" evidence="3">
    <location>
        <begin position="628"/>
        <end position="651"/>
    </location>
</feature>
<dbReference type="PANTHER" id="PTHR47966:SF57">
    <property type="entry name" value="PEPTIDASE A1 DOMAIN-CONTAINING PROTEIN"/>
    <property type="match status" value="1"/>
</dbReference>
<reference evidence="6" key="2">
    <citation type="submission" date="2013-07" db="EMBL/GenBank/DDBJ databases">
        <authorList>
            <consortium name="The Broad Institute Genome Sequencing Platform"/>
            <person name="Cuomo C."/>
            <person name="Litvintseva A."/>
            <person name="Chen Y."/>
            <person name="Heitman J."/>
            <person name="Sun S."/>
            <person name="Springer D."/>
            <person name="Dromer F."/>
            <person name="Young S.K."/>
            <person name="Zeng Q."/>
            <person name="Gargeya S."/>
            <person name="Fitzgerald M."/>
            <person name="Abouelleil A."/>
            <person name="Alvarado L."/>
            <person name="Berlin A.M."/>
            <person name="Chapman S.B."/>
            <person name="Dewar J."/>
            <person name="Goldberg J."/>
            <person name="Griggs A."/>
            <person name="Gujja S."/>
            <person name="Hansen M."/>
            <person name="Howarth C."/>
            <person name="Imamovic A."/>
            <person name="Larimer J."/>
            <person name="McCowan C."/>
            <person name="Murphy C."/>
            <person name="Pearson M."/>
            <person name="Priest M."/>
            <person name="Roberts A."/>
            <person name="Saif S."/>
            <person name="Shea T."/>
            <person name="Sykes S."/>
            <person name="Wortman J."/>
            <person name="Nusbaum C."/>
            <person name="Birren B."/>
        </authorList>
    </citation>
    <scope>NUCLEOTIDE SEQUENCE</scope>
    <source>
        <strain evidence="6">CBS 10737</strain>
    </source>
</reference>
<accession>A0A1B9IBV3</accession>
<dbReference type="SUPFAM" id="SSF50630">
    <property type="entry name" value="Acid proteases"/>
    <property type="match status" value="1"/>
</dbReference>
<organism evidence="5">
    <name type="scientific">Kwoniella pini CBS 10737</name>
    <dbReference type="NCBI Taxonomy" id="1296096"/>
    <lineage>
        <taxon>Eukaryota</taxon>
        <taxon>Fungi</taxon>
        <taxon>Dikarya</taxon>
        <taxon>Basidiomycota</taxon>
        <taxon>Agaricomycotina</taxon>
        <taxon>Tremellomycetes</taxon>
        <taxon>Tremellales</taxon>
        <taxon>Cryptococcaceae</taxon>
        <taxon>Kwoniella</taxon>
    </lineage>
</organism>
<feature type="compositionally biased region" description="Basic and acidic residues" evidence="2">
    <location>
        <begin position="737"/>
        <end position="748"/>
    </location>
</feature>
<evidence type="ECO:0000256" key="2">
    <source>
        <dbReference type="SAM" id="MobiDB-lite"/>
    </source>
</evidence>
<feature type="compositionally biased region" description="Polar residues" evidence="2">
    <location>
        <begin position="790"/>
        <end position="809"/>
    </location>
</feature>
<feature type="compositionally biased region" description="Low complexity" evidence="2">
    <location>
        <begin position="602"/>
        <end position="617"/>
    </location>
</feature>
<keyword evidence="3" id="KW-0812">Transmembrane</keyword>
<dbReference type="InterPro" id="IPR033121">
    <property type="entry name" value="PEPTIDASE_A1"/>
</dbReference>
<dbReference type="InterPro" id="IPR021109">
    <property type="entry name" value="Peptidase_aspartic_dom_sf"/>
</dbReference>
<gene>
    <name evidence="5" type="ORF">I206_00370</name>
    <name evidence="6" type="ORF">I206_100956</name>
</gene>
<dbReference type="KEGG" id="kpin:30168739"/>
<dbReference type="CDD" id="cd05471">
    <property type="entry name" value="pepsin_like"/>
    <property type="match status" value="1"/>
</dbReference>
<dbReference type="OrthoDB" id="2747330at2759"/>
<evidence type="ECO:0000259" key="4">
    <source>
        <dbReference type="PROSITE" id="PS51767"/>
    </source>
</evidence>
<dbReference type="GO" id="GO:0004190">
    <property type="term" value="F:aspartic-type endopeptidase activity"/>
    <property type="evidence" value="ECO:0007669"/>
    <property type="project" value="InterPro"/>
</dbReference>
<feature type="region of interest" description="Disordered" evidence="2">
    <location>
        <begin position="594"/>
        <end position="619"/>
    </location>
</feature>
<feature type="region of interest" description="Disordered" evidence="2">
    <location>
        <begin position="1"/>
        <end position="30"/>
    </location>
</feature>
<dbReference type="Proteomes" id="UP000094020">
    <property type="component" value="Chromosome 1"/>
</dbReference>
<reference evidence="6" key="4">
    <citation type="submission" date="2024-02" db="EMBL/GenBank/DDBJ databases">
        <title>Comparative genomics of Cryptococcus and Kwoniella reveals pathogenesis evolution and contrasting modes of karyotype evolution via chromosome fusion or intercentromeric recombination.</title>
        <authorList>
            <person name="Coelho M.A."/>
            <person name="David-Palma M."/>
            <person name="Shea T."/>
            <person name="Bowers K."/>
            <person name="McGinley-Smith S."/>
            <person name="Mohammad A.W."/>
            <person name="Gnirke A."/>
            <person name="Yurkov A.M."/>
            <person name="Nowrousian M."/>
            <person name="Sun S."/>
            <person name="Cuomo C.A."/>
            <person name="Heitman J."/>
        </authorList>
    </citation>
    <scope>NUCLEOTIDE SEQUENCE</scope>
    <source>
        <strain evidence="6">CBS 10737</strain>
    </source>
</reference>
<dbReference type="GeneID" id="30168739"/>
<feature type="compositionally biased region" description="Polar residues" evidence="2">
    <location>
        <begin position="888"/>
        <end position="897"/>
    </location>
</feature>
<feature type="region of interest" description="Disordered" evidence="2">
    <location>
        <begin position="44"/>
        <end position="114"/>
    </location>
</feature>
<feature type="compositionally biased region" description="Polar residues" evidence="2">
    <location>
        <begin position="675"/>
        <end position="685"/>
    </location>
</feature>
<sequence>MEPFLEEPIAGPSSRPFVHPSPTTPCTLESDCPFLYTTPTIISPARRGRVPRPIKAQSSYVKRQETSSTSASESLSGASSYESTSATGTTERPLFTGPSPSATTTTFSDESASYNGSSIAESYTYTPTSTSSSSYYTSTSFTSLWSYSASRSRSYTYSASASAPSSTAYVPGVLLNLTLGGDSDTEAVYSVDVSLGHNDQASSRRRATPPVWNGVDVQTVKLQVDLGSSDMWVATTDCTSSSCQSAPSLFNASQSLDSGVSADLTYQSGAVDGDIYWEEMNVGDFGIGYQAFIAATNITNEDLSGGNFVGVLGLAPPASSTILTAIGGTTGSNPDGATFLDNLFGAGSSAPSERLFSLALERREDVRTTSTFGIGTVDQNICPSPCSPPYIPIIAQPQLGVTGYLHWRIPLQGVSITTFDDQQQGTGPSTQNLTLGPSQVYSTKSTPLAVLDSGGVPILTGYRQYADIIYNAMGISMSSDGLYRMPCTQQVALSFNIAGQTIPIHPLDMTYTDPDDSSQKQCIGMIQYSSNLGESGDFILGSSFMKNVYSVFQYPDTNKQKTWQPTVGLIPLTNASVASQDFYEVRVQRQSLTSVSSDQKASTGGSSSTPGSQPSQGAAEKKVVNTTVIAVVSVVGFFVLAAAAFCAWWFWLRRKFGAAGVVEYNAPPTRPTPAGYNSDSSFTSLRTKKHTSTQRQKSMVDGFSGSEYEGDSWMSTTEGNDSIRLGYLPEVAEEDDDARRTRAADKRSSRGSTLAGVDEEDYQLIDMGDPLSRGRSRTRSPPPPFPINGHQHTNSIDMEMPNSANSELTPLTAAPHPSGPTFQSLPTPNARKSSMTMSGPFPSAPAMNMSGSFPAPTPMSHMAGPFPSPNRQSVRPDISPMYDIRTSDYFSVTPSTNRGREHRRGSSSTSDRGESSGRRRSSPSKAATGIEETVQEESRE</sequence>